<proteinExistence type="predicted"/>
<accession>A0ACC2P260</accession>
<name>A0ACC2P260_9HYME</name>
<evidence type="ECO:0000313" key="1">
    <source>
        <dbReference type="EMBL" id="KAJ8677558.1"/>
    </source>
</evidence>
<gene>
    <name evidence="1" type="ORF">QAD02_013345</name>
</gene>
<sequence length="158" mass="17729">MAGLLEATIKYRDALMATKDETFRDFYDGESWEETMKNFEEDGIALPLKIASDFETRSAPSAHAVDVMHAVFGGVVPTVMSKVVIVLIVEEACVKVKDMNDALDKLDFDFEKSNKPLHIELEYIKANKSMKMSAFEDVSSVRYFGVMVGHLVNEDLPI</sequence>
<dbReference type="EMBL" id="CM056742">
    <property type="protein sequence ID" value="KAJ8677558.1"/>
    <property type="molecule type" value="Genomic_DNA"/>
</dbReference>
<organism evidence="1 2">
    <name type="scientific">Eretmocerus hayati</name>
    <dbReference type="NCBI Taxonomy" id="131215"/>
    <lineage>
        <taxon>Eukaryota</taxon>
        <taxon>Metazoa</taxon>
        <taxon>Ecdysozoa</taxon>
        <taxon>Arthropoda</taxon>
        <taxon>Hexapoda</taxon>
        <taxon>Insecta</taxon>
        <taxon>Pterygota</taxon>
        <taxon>Neoptera</taxon>
        <taxon>Endopterygota</taxon>
        <taxon>Hymenoptera</taxon>
        <taxon>Apocrita</taxon>
        <taxon>Proctotrupomorpha</taxon>
        <taxon>Chalcidoidea</taxon>
        <taxon>Aphelinidae</taxon>
        <taxon>Aphelininae</taxon>
        <taxon>Eretmocerus</taxon>
    </lineage>
</organism>
<evidence type="ECO:0000313" key="2">
    <source>
        <dbReference type="Proteomes" id="UP001239111"/>
    </source>
</evidence>
<keyword evidence="2" id="KW-1185">Reference proteome</keyword>
<dbReference type="Proteomes" id="UP001239111">
    <property type="component" value="Chromosome 2"/>
</dbReference>
<comment type="caution">
    <text evidence="1">The sequence shown here is derived from an EMBL/GenBank/DDBJ whole genome shotgun (WGS) entry which is preliminary data.</text>
</comment>
<protein>
    <submittedName>
        <fullName evidence="1">Uncharacterized protein</fullName>
    </submittedName>
</protein>
<reference evidence="1" key="1">
    <citation type="submission" date="2023-04" db="EMBL/GenBank/DDBJ databases">
        <title>A chromosome-level genome assembly of the parasitoid wasp Eretmocerus hayati.</title>
        <authorList>
            <person name="Zhong Y."/>
            <person name="Liu S."/>
            <person name="Liu Y."/>
        </authorList>
    </citation>
    <scope>NUCLEOTIDE SEQUENCE</scope>
    <source>
        <strain evidence="1">ZJU_SS_LIU_2023</strain>
    </source>
</reference>